<organism evidence="3 4">
    <name type="scientific">Actinobacillus equuli</name>
    <dbReference type="NCBI Taxonomy" id="718"/>
    <lineage>
        <taxon>Bacteria</taxon>
        <taxon>Pseudomonadati</taxon>
        <taxon>Pseudomonadota</taxon>
        <taxon>Gammaproteobacteria</taxon>
        <taxon>Pasteurellales</taxon>
        <taxon>Pasteurellaceae</taxon>
        <taxon>Actinobacillus</taxon>
    </lineage>
</organism>
<accession>A0AAX3FM76</accession>
<dbReference type="EMBL" id="LR134310">
    <property type="protein sequence ID" value="VEE93165.1"/>
    <property type="molecule type" value="Genomic_DNA"/>
</dbReference>
<dbReference type="EMBL" id="LR134310">
    <property type="protein sequence ID" value="VEE93155.1"/>
    <property type="molecule type" value="Genomic_DNA"/>
</dbReference>
<name>A0AAX3FM76_ACTEU</name>
<evidence type="ECO:0000313" key="4">
    <source>
        <dbReference type="Proteomes" id="UP000268529"/>
    </source>
</evidence>
<reference evidence="3 4" key="1">
    <citation type="submission" date="2018-12" db="EMBL/GenBank/DDBJ databases">
        <authorList>
            <consortium name="Pathogen Informatics"/>
        </authorList>
    </citation>
    <scope>NUCLEOTIDE SEQUENCE [LARGE SCALE GENOMIC DNA]</scope>
    <source>
        <strain evidence="3 4">NCTC8529</strain>
    </source>
</reference>
<sequence>MKELLTLIILMFVISKNSNAKQQVDISNVNDLKMTYPQNLNIYVSGDSPFYFIGELTESNLLKSCVSNGYTCMKNEDGTIELSKKELNPAIAQEPEFIQEPYQEYSAAYEVPKELSYFDVNNNPDNFKDYRVIAGKIESDREGLKFNTAFVKPVVYIYSRTEIDKKVSFFDELLNSLAPFSLNKKLGLGMNFLLVNKNVADFFNSQSDNFTYSRTFISCVEGDYCESLSESRFEFDETIRSPVSESTSKRFDVVEQGFRVRFRRNAVDLSVSFCEDRFNCVKFNQTAERKINMCYDLFFKTDIKINSKVIFSDSKITKINNLGFIICEK</sequence>
<proteinExistence type="predicted"/>
<evidence type="ECO:0000313" key="1">
    <source>
        <dbReference type="EMBL" id="VEE93141.1"/>
    </source>
</evidence>
<evidence type="ECO:0000313" key="2">
    <source>
        <dbReference type="EMBL" id="VEE93155.1"/>
    </source>
</evidence>
<evidence type="ECO:0000313" key="3">
    <source>
        <dbReference type="EMBL" id="VEE93165.1"/>
    </source>
</evidence>
<dbReference type="AlphaFoldDB" id="A0AAX3FM76"/>
<gene>
    <name evidence="1" type="ORF">NCTC8529_02290</name>
    <name evidence="2" type="ORF">NCTC8529_02304</name>
    <name evidence="3" type="ORF">NCTC8529_02314</name>
</gene>
<evidence type="ECO:0008006" key="5">
    <source>
        <dbReference type="Google" id="ProtNLM"/>
    </source>
</evidence>
<dbReference type="EMBL" id="LR134310">
    <property type="protein sequence ID" value="VEE93141.1"/>
    <property type="molecule type" value="Genomic_DNA"/>
</dbReference>
<protein>
    <recommendedName>
        <fullName evidence="5">Periplasmic protein</fullName>
    </recommendedName>
</protein>
<dbReference type="Proteomes" id="UP000268529">
    <property type="component" value="Chromosome"/>
</dbReference>